<evidence type="ECO:0000256" key="4">
    <source>
        <dbReference type="ARBA" id="ARBA00022679"/>
    </source>
</evidence>
<dbReference type="GO" id="GO:0016301">
    <property type="term" value="F:kinase activity"/>
    <property type="evidence" value="ECO:0007669"/>
    <property type="project" value="UniProtKB-KW"/>
</dbReference>
<dbReference type="EMBL" id="BSDP01000001">
    <property type="protein sequence ID" value="GLI27976.1"/>
    <property type="molecule type" value="Genomic_DNA"/>
</dbReference>
<dbReference type="InterPro" id="IPR051819">
    <property type="entry name" value="PTS_sugar-specific_EIIB"/>
</dbReference>
<dbReference type="RefSeq" id="WP_281884942.1">
    <property type="nucleotide sequence ID" value="NZ_BSDP01000001.1"/>
</dbReference>
<name>A0A9W6FPX2_9MICO</name>
<dbReference type="Pfam" id="PF02302">
    <property type="entry name" value="PTS_IIB"/>
    <property type="match status" value="1"/>
</dbReference>
<evidence type="ECO:0000313" key="10">
    <source>
        <dbReference type="Proteomes" id="UP001144396"/>
    </source>
</evidence>
<evidence type="ECO:0000313" key="9">
    <source>
        <dbReference type="EMBL" id="GLI27976.1"/>
    </source>
</evidence>
<reference evidence="9" key="1">
    <citation type="submission" date="2022-12" db="EMBL/GenBank/DDBJ databases">
        <title>Reference genome sequencing for broad-spectrum identification of bacterial and archaeal isolates by mass spectrometry.</title>
        <authorList>
            <person name="Sekiguchi Y."/>
            <person name="Tourlousse D.M."/>
        </authorList>
    </citation>
    <scope>NUCLEOTIDE SEQUENCE</scope>
    <source>
        <strain evidence="9">14</strain>
    </source>
</reference>
<dbReference type="PROSITE" id="PS51100">
    <property type="entry name" value="PTS_EIIB_TYPE_3"/>
    <property type="match status" value="1"/>
</dbReference>
<keyword evidence="1" id="KW-0813">Transport</keyword>
<keyword evidence="6" id="KW-0418">Kinase</keyword>
<evidence type="ECO:0000256" key="2">
    <source>
        <dbReference type="ARBA" id="ARBA00022553"/>
    </source>
</evidence>
<dbReference type="Gene3D" id="3.40.50.2300">
    <property type="match status" value="1"/>
</dbReference>
<dbReference type="InterPro" id="IPR003501">
    <property type="entry name" value="PTS_EIIB_2/3"/>
</dbReference>
<protein>
    <submittedName>
        <fullName evidence="9">PTS lactose transporter subunit IIB</fullName>
    </submittedName>
</protein>
<proteinExistence type="predicted"/>
<dbReference type="InterPro" id="IPR013012">
    <property type="entry name" value="PTS_EIIB_3"/>
</dbReference>
<evidence type="ECO:0000256" key="7">
    <source>
        <dbReference type="PROSITE-ProRule" id="PRU00423"/>
    </source>
</evidence>
<dbReference type="AlphaFoldDB" id="A0A9W6FPX2"/>
<keyword evidence="4" id="KW-0808">Transferase</keyword>
<gene>
    <name evidence="9" type="ORF">ARHIZOSPH14_22180</name>
</gene>
<evidence type="ECO:0000259" key="8">
    <source>
        <dbReference type="PROSITE" id="PS51100"/>
    </source>
</evidence>
<feature type="domain" description="PTS EIIB type-3" evidence="8">
    <location>
        <begin position="1"/>
        <end position="103"/>
    </location>
</feature>
<dbReference type="PANTHER" id="PTHR34581">
    <property type="entry name" value="PTS SYSTEM N,N'-DIACETYLCHITOBIOSE-SPECIFIC EIIB COMPONENT"/>
    <property type="match status" value="1"/>
</dbReference>
<accession>A0A9W6FPX2</accession>
<comment type="caution">
    <text evidence="9">The sequence shown here is derived from an EMBL/GenBank/DDBJ whole genome shotgun (WGS) entry which is preliminary data.</text>
</comment>
<evidence type="ECO:0000256" key="1">
    <source>
        <dbReference type="ARBA" id="ARBA00022448"/>
    </source>
</evidence>
<organism evidence="9 10">
    <name type="scientific">Agromyces rhizosphaerae</name>
    <dbReference type="NCBI Taxonomy" id="88374"/>
    <lineage>
        <taxon>Bacteria</taxon>
        <taxon>Bacillati</taxon>
        <taxon>Actinomycetota</taxon>
        <taxon>Actinomycetes</taxon>
        <taxon>Micrococcales</taxon>
        <taxon>Microbacteriaceae</taxon>
        <taxon>Agromyces</taxon>
    </lineage>
</organism>
<dbReference type="GO" id="GO:0009401">
    <property type="term" value="P:phosphoenolpyruvate-dependent sugar phosphotransferase system"/>
    <property type="evidence" value="ECO:0007669"/>
    <property type="project" value="UniProtKB-KW"/>
</dbReference>
<evidence type="ECO:0000256" key="5">
    <source>
        <dbReference type="ARBA" id="ARBA00022683"/>
    </source>
</evidence>
<feature type="modified residue" description="Phosphocysteine; by EIIA" evidence="7">
    <location>
        <position position="7"/>
    </location>
</feature>
<dbReference type="Proteomes" id="UP001144396">
    <property type="component" value="Unassembled WGS sequence"/>
</dbReference>
<keyword evidence="10" id="KW-1185">Reference proteome</keyword>
<evidence type="ECO:0000256" key="3">
    <source>
        <dbReference type="ARBA" id="ARBA00022597"/>
    </source>
</evidence>
<keyword evidence="5" id="KW-0598">Phosphotransferase system</keyword>
<dbReference type="PANTHER" id="PTHR34581:SF2">
    <property type="entry name" value="PTS SYSTEM N,N'-DIACETYLCHITOBIOSE-SPECIFIC EIIB COMPONENT"/>
    <property type="match status" value="1"/>
</dbReference>
<sequence>MRILVVCGAGASSTFVAQRVRRSARDRGLDLTVEAAGSTRLDAGLDEVDVVLLGAHVGTLADTVRERAAEASVAVAVMPERVFAARDGEEALDLALAVSGGRS</sequence>
<evidence type="ECO:0000256" key="6">
    <source>
        <dbReference type="ARBA" id="ARBA00022777"/>
    </source>
</evidence>
<dbReference type="GO" id="GO:0008982">
    <property type="term" value="F:protein-N(PI)-phosphohistidine-sugar phosphotransferase activity"/>
    <property type="evidence" value="ECO:0007669"/>
    <property type="project" value="InterPro"/>
</dbReference>
<keyword evidence="3" id="KW-0762">Sugar transport</keyword>
<keyword evidence="2" id="KW-0597">Phosphoprotein</keyword>
<dbReference type="SUPFAM" id="SSF52794">
    <property type="entry name" value="PTS system IIB component-like"/>
    <property type="match status" value="1"/>
</dbReference>
<dbReference type="InterPro" id="IPR036095">
    <property type="entry name" value="PTS_EIIB-like_sf"/>
</dbReference>